<dbReference type="EMBL" id="JEMA01000430">
    <property type="protein sequence ID" value="KYF70057.1"/>
    <property type="molecule type" value="Genomic_DNA"/>
</dbReference>
<gene>
    <name evidence="1" type="ORF">BE15_43435</name>
</gene>
<reference evidence="1 2" key="1">
    <citation type="submission" date="2014-02" db="EMBL/GenBank/DDBJ databases">
        <title>The small core and large imbalanced accessory genome model reveals a collaborative survival strategy of Sorangium cellulosum strains in nature.</title>
        <authorList>
            <person name="Han K."/>
            <person name="Peng R."/>
            <person name="Blom J."/>
            <person name="Li Y.-Z."/>
        </authorList>
    </citation>
    <scope>NUCLEOTIDE SEQUENCE [LARGE SCALE GENOMIC DNA]</scope>
    <source>
        <strain evidence="1 2">So0008-312</strain>
    </source>
</reference>
<evidence type="ECO:0000313" key="1">
    <source>
        <dbReference type="EMBL" id="KYF70057.1"/>
    </source>
</evidence>
<name>A0A150QPY2_SORCE</name>
<accession>A0A150QPY2</accession>
<proteinExistence type="predicted"/>
<organism evidence="1 2">
    <name type="scientific">Sorangium cellulosum</name>
    <name type="common">Polyangium cellulosum</name>
    <dbReference type="NCBI Taxonomy" id="56"/>
    <lineage>
        <taxon>Bacteria</taxon>
        <taxon>Pseudomonadati</taxon>
        <taxon>Myxococcota</taxon>
        <taxon>Polyangia</taxon>
        <taxon>Polyangiales</taxon>
        <taxon>Polyangiaceae</taxon>
        <taxon>Sorangium</taxon>
    </lineage>
</organism>
<dbReference type="Proteomes" id="UP000075260">
    <property type="component" value="Unassembled WGS sequence"/>
</dbReference>
<sequence>MNAIRRVNDHIVLGPGWVVMRTETSVLRSMSISASALDLGTDSIRSTVPDAVADEPLMGRAVIAAERPNEKRRSVIA</sequence>
<comment type="caution">
    <text evidence="1">The sequence shown here is derived from an EMBL/GenBank/DDBJ whole genome shotgun (WGS) entry which is preliminary data.</text>
</comment>
<protein>
    <submittedName>
        <fullName evidence="1">Uncharacterized protein</fullName>
    </submittedName>
</protein>
<evidence type="ECO:0000313" key="2">
    <source>
        <dbReference type="Proteomes" id="UP000075260"/>
    </source>
</evidence>
<dbReference type="AlphaFoldDB" id="A0A150QPY2"/>